<gene>
    <name evidence="11" type="ORF">FOA43_002379</name>
</gene>
<keyword evidence="7" id="KW-0539">Nucleus</keyword>
<dbReference type="GO" id="GO:0006606">
    <property type="term" value="P:protein import into nucleus"/>
    <property type="evidence" value="ECO:0007669"/>
    <property type="project" value="TreeGrafter"/>
</dbReference>
<dbReference type="Proteomes" id="UP000662931">
    <property type="component" value="Chromosome 2"/>
</dbReference>
<feature type="region of interest" description="Disordered" evidence="8">
    <location>
        <begin position="14"/>
        <end position="44"/>
    </location>
</feature>
<dbReference type="GO" id="GO:0031080">
    <property type="term" value="C:nuclear pore outer ring"/>
    <property type="evidence" value="ECO:0007669"/>
    <property type="project" value="TreeGrafter"/>
</dbReference>
<evidence type="ECO:0000259" key="9">
    <source>
        <dbReference type="Pfam" id="PF03177"/>
    </source>
</evidence>
<keyword evidence="12" id="KW-1185">Reference proteome</keyword>
<evidence type="ECO:0000313" key="12">
    <source>
        <dbReference type="Proteomes" id="UP000662931"/>
    </source>
</evidence>
<evidence type="ECO:0000256" key="6">
    <source>
        <dbReference type="ARBA" id="ARBA00023010"/>
    </source>
</evidence>
<evidence type="ECO:0000256" key="8">
    <source>
        <dbReference type="SAM" id="MobiDB-lite"/>
    </source>
</evidence>
<dbReference type="KEGG" id="bnn:FOA43_002379"/>
<feature type="compositionally biased region" description="Low complexity" evidence="8">
    <location>
        <begin position="15"/>
        <end position="33"/>
    </location>
</feature>
<dbReference type="InterPro" id="IPR014908">
    <property type="entry name" value="Nucleoporin_Nup133/Nup155_N"/>
</dbReference>
<dbReference type="InterPro" id="IPR007187">
    <property type="entry name" value="Nucleoporin_Nup133/Nup155_C"/>
</dbReference>
<dbReference type="Gene3D" id="2.130.10.10">
    <property type="entry name" value="YVTN repeat-like/Quinoprotein amine dehydrogenase"/>
    <property type="match status" value="1"/>
</dbReference>
<evidence type="ECO:0000259" key="10">
    <source>
        <dbReference type="Pfam" id="PF08801"/>
    </source>
</evidence>
<protein>
    <submittedName>
        <fullName evidence="11">Uncharacterized protein</fullName>
    </submittedName>
</protein>
<keyword evidence="4" id="KW-0509">mRNA transport</keyword>
<dbReference type="AlphaFoldDB" id="A0A875S5K5"/>
<sequence length="1115" mass="127699">MPELKFNASRFNIEANQSNRPNRPNQANRANQADENEPSSYETTSKGLMNTQFYHVYQRANRYPPLDTHSGEKILFCDSYPLINASILISNRHIYVYSANNDDFSSYTLKFEYTKNEFGILPQVQLITNLATPSQPDLIIVDCITGIVRYIEALKLIPSLSILQNEHTLQLKLSRGELFTLTEYNEDVGLVLATNYRKVICVSLKDQFGRIQLSQDEIIPSQVSFKFLRMLSYNIETYDDSNKIMALRFEHKSSLLTRLFVLEEQGTVHLVDFVKGTGHHISAKTNLTELMLPQVSDPKALLSLKLKDVGSLGNDKFLVLISQNDGSMSLVVVKFDSDLIVESQYHLKSVQSTDVYPRLYILFDSKVSFILVDHRLIFSDTADLSDTSTWEDFVSLNPEVEIYGASSLPEGGENRSMCIMTSDGVIHIDVLAPGERKTAQQFLKNRIEEYLQFESAELSVNFDMAQSSYDIRQNEIEGAILDISDEILTNKSSLLQSYLVISDNLKRRFELMKKLAQYISENFIVADSYKMVVVNNTERLGLASYFYDFLAENDDLTTSVDSLLQSDKYRSSMNLFFSQDASRIVDLLQDFISTTFLEQIGNEASLSKLATVLNELLNAAYIAPERDVKGELLNIQYDINVKAKPIFFDHIRFLKDINGMIRKLALSYASQLDNDIDTEIKTAVSKAILGLSPFLYYSCNDLLQYAECQGDDQTTAKHNLEEFYNANRKHWIDIFILLRKQNEIIKFVEGFDDLQSLSELLESEREAVETISSQNALDPIEIENMSAAVEHKFDVCFQKYQYSFAEKLFALYVHSNKVDLLLTRFFKYSDYLSQFLNGDLSHYKFSWILSIQNDNFDEASSKLLKYTDNSDQENIENKKLQLNIAKLSLIAENQVNPDQLCDIESQLDVLSLQEKYEDVLLSRFHSLDQDSATTLLKESRYLSSNLSLLTRKVFHLIVDKLGHKIQLSLSELTDFLTLEDFSVVNCDPFDDIFKLLSNILHVTKSHSTVLIGKTFSERQIQILLALAFKRLILTDDWTALKQGKDLEQSKFLKVLANLSSYNIGLPKSIDQLYISKDDLKCLGLDRTLFSDYFKENDLLEHLDEQVNLMKWLSLH</sequence>
<keyword evidence="3" id="KW-0813">Transport</keyword>
<dbReference type="InterPro" id="IPR037624">
    <property type="entry name" value="Nup133-like"/>
</dbReference>
<accession>A0A875S5K5</accession>
<comment type="similarity">
    <text evidence="2">Belongs to the nucleoporin Nup133 family.</text>
</comment>
<dbReference type="GO" id="GO:0016973">
    <property type="term" value="P:poly(A)+ mRNA export from nucleus"/>
    <property type="evidence" value="ECO:0007669"/>
    <property type="project" value="TreeGrafter"/>
</dbReference>
<dbReference type="EMBL" id="CP064813">
    <property type="protein sequence ID" value="QPG75039.1"/>
    <property type="molecule type" value="Genomic_DNA"/>
</dbReference>
<evidence type="ECO:0000256" key="3">
    <source>
        <dbReference type="ARBA" id="ARBA00022448"/>
    </source>
</evidence>
<evidence type="ECO:0000256" key="2">
    <source>
        <dbReference type="ARBA" id="ARBA00005569"/>
    </source>
</evidence>
<dbReference type="OrthoDB" id="103454at2759"/>
<dbReference type="GeneID" id="62195780"/>
<feature type="domain" description="Nucleoporin Nup133/Nup155-like N-terminal" evidence="10">
    <location>
        <begin position="72"/>
        <end position="399"/>
    </location>
</feature>
<evidence type="ECO:0000256" key="5">
    <source>
        <dbReference type="ARBA" id="ARBA00022927"/>
    </source>
</evidence>
<organism evidence="11 12">
    <name type="scientific">Eeniella nana</name>
    <name type="common">Yeast</name>
    <name type="synonym">Brettanomyces nanus</name>
    <dbReference type="NCBI Taxonomy" id="13502"/>
    <lineage>
        <taxon>Eukaryota</taxon>
        <taxon>Fungi</taxon>
        <taxon>Dikarya</taxon>
        <taxon>Ascomycota</taxon>
        <taxon>Saccharomycotina</taxon>
        <taxon>Pichiomycetes</taxon>
        <taxon>Pichiales</taxon>
        <taxon>Pichiaceae</taxon>
        <taxon>Brettanomyces</taxon>
    </lineage>
</organism>
<dbReference type="RefSeq" id="XP_038778604.1">
    <property type="nucleotide sequence ID" value="XM_038922676.1"/>
</dbReference>
<dbReference type="PANTHER" id="PTHR13405:SF11">
    <property type="entry name" value="NUCLEAR PORE COMPLEX PROTEIN NUP133"/>
    <property type="match status" value="1"/>
</dbReference>
<dbReference type="Pfam" id="PF08801">
    <property type="entry name" value="Nucleoporin_N"/>
    <property type="match status" value="1"/>
</dbReference>
<evidence type="ECO:0000256" key="7">
    <source>
        <dbReference type="ARBA" id="ARBA00023242"/>
    </source>
</evidence>
<dbReference type="InterPro" id="IPR015943">
    <property type="entry name" value="WD40/YVTN_repeat-like_dom_sf"/>
</dbReference>
<evidence type="ECO:0000313" key="11">
    <source>
        <dbReference type="EMBL" id="QPG75039.1"/>
    </source>
</evidence>
<name>A0A875S5K5_EENNA</name>
<reference evidence="11" key="1">
    <citation type="submission" date="2020-10" db="EMBL/GenBank/DDBJ databases">
        <authorList>
            <person name="Roach M.J.R."/>
        </authorList>
    </citation>
    <scope>NUCLEOTIDE SEQUENCE</scope>
    <source>
        <strain evidence="11">CBS 1945</strain>
    </source>
</reference>
<evidence type="ECO:0000256" key="1">
    <source>
        <dbReference type="ARBA" id="ARBA00004259"/>
    </source>
</evidence>
<dbReference type="GO" id="GO:0017056">
    <property type="term" value="F:structural constituent of nuclear pore"/>
    <property type="evidence" value="ECO:0007669"/>
    <property type="project" value="InterPro"/>
</dbReference>
<feature type="domain" description="Nucleoporin Nup133/Nup155-like C-terminal" evidence="9">
    <location>
        <begin position="755"/>
        <end position="1063"/>
    </location>
</feature>
<comment type="subcellular location">
    <subcellularLocation>
        <location evidence="1">Nucleus envelope</location>
    </subcellularLocation>
</comment>
<dbReference type="PANTHER" id="PTHR13405">
    <property type="entry name" value="NUCLEAR PORE COMPLEX PROTEIN NUP133"/>
    <property type="match status" value="1"/>
</dbReference>
<evidence type="ECO:0000256" key="4">
    <source>
        <dbReference type="ARBA" id="ARBA00022816"/>
    </source>
</evidence>
<proteinExistence type="inferred from homology"/>
<dbReference type="Gene3D" id="1.20.58.1380">
    <property type="match status" value="1"/>
</dbReference>
<keyword evidence="5" id="KW-0653">Protein transport</keyword>
<dbReference type="Pfam" id="PF03177">
    <property type="entry name" value="Nucleoporin_C"/>
    <property type="match status" value="1"/>
</dbReference>
<dbReference type="GO" id="GO:0000972">
    <property type="term" value="P:transcription-dependent tethering of RNA polymerase II gene DNA at nuclear periphery"/>
    <property type="evidence" value="ECO:0007669"/>
    <property type="project" value="TreeGrafter"/>
</dbReference>
<keyword evidence="6" id="KW-0811">Translocation</keyword>